<evidence type="ECO:0000256" key="2">
    <source>
        <dbReference type="ARBA" id="ARBA00013064"/>
    </source>
</evidence>
<sequence length="148" mass="16447">MFDKILVVCVGNICRSPTGEALLKQLMPDKLISSAGLAVEKNGLSGHSADSMALSVAKKHDLLFSEHKARQLTPSLCLESDLILVMEKQHLEWLTQLSPESRGKAMLFSQWLDQSDIADPYHKSEVFFEETFKALSLSAKAWARKLSS</sequence>
<dbReference type="Pfam" id="PF01451">
    <property type="entry name" value="LMWPc"/>
    <property type="match status" value="1"/>
</dbReference>
<reference evidence="8 9" key="1">
    <citation type="submission" date="2016-06" db="EMBL/GenBank/DDBJ databases">
        <authorList>
            <person name="Kjaerup R.B."/>
            <person name="Dalgaard T.S."/>
            <person name="Juul-Madsen H.R."/>
        </authorList>
    </citation>
    <scope>NUCLEOTIDE SEQUENCE [LARGE SCALE GENOMIC DNA]</scope>
    <source>
        <strain evidence="8 9">CECT 8886</strain>
    </source>
</reference>
<dbReference type="EC" id="3.1.3.48" evidence="2"/>
<dbReference type="PRINTS" id="PR00719">
    <property type="entry name" value="LMWPTPASE"/>
</dbReference>
<dbReference type="GO" id="GO:0004725">
    <property type="term" value="F:protein tyrosine phosphatase activity"/>
    <property type="evidence" value="ECO:0007669"/>
    <property type="project" value="UniProtKB-EC"/>
</dbReference>
<dbReference type="SUPFAM" id="SSF52788">
    <property type="entry name" value="Phosphotyrosine protein phosphatases I"/>
    <property type="match status" value="1"/>
</dbReference>
<keyword evidence="9" id="KW-1185">Reference proteome</keyword>
<evidence type="ECO:0000313" key="8">
    <source>
        <dbReference type="EMBL" id="SBS27115.1"/>
    </source>
</evidence>
<keyword evidence="4" id="KW-0904">Protein phosphatase</keyword>
<dbReference type="AlphaFoldDB" id="A0A1A8T554"/>
<evidence type="ECO:0000313" key="9">
    <source>
        <dbReference type="Proteomes" id="UP000092544"/>
    </source>
</evidence>
<evidence type="ECO:0000256" key="3">
    <source>
        <dbReference type="ARBA" id="ARBA00022801"/>
    </source>
</evidence>
<protein>
    <recommendedName>
        <fullName evidence="2">protein-tyrosine-phosphatase</fullName>
        <ecNumber evidence="2">3.1.3.48</ecNumber>
    </recommendedName>
</protein>
<dbReference type="InterPro" id="IPR036196">
    <property type="entry name" value="Ptyr_pPase_sf"/>
</dbReference>
<dbReference type="RefSeq" id="WP_067012868.1">
    <property type="nucleotide sequence ID" value="NZ_FLOB01000001.1"/>
</dbReference>
<evidence type="ECO:0000256" key="4">
    <source>
        <dbReference type="ARBA" id="ARBA00022912"/>
    </source>
</evidence>
<evidence type="ECO:0000256" key="5">
    <source>
        <dbReference type="ARBA" id="ARBA00051722"/>
    </source>
</evidence>
<dbReference type="CDD" id="cd16343">
    <property type="entry name" value="LMWPTP"/>
    <property type="match status" value="1"/>
</dbReference>
<evidence type="ECO:0000259" key="7">
    <source>
        <dbReference type="SMART" id="SM00226"/>
    </source>
</evidence>
<dbReference type="InterPro" id="IPR023485">
    <property type="entry name" value="Ptyr_pPase"/>
</dbReference>
<dbReference type="STRING" id="1792290.MSP8886_00809"/>
<comment type="similarity">
    <text evidence="1">Belongs to the low molecular weight phosphotyrosine protein phosphatase family.</text>
</comment>
<feature type="active site" evidence="6">
    <location>
        <position position="15"/>
    </location>
</feature>
<comment type="catalytic activity">
    <reaction evidence="5">
        <text>O-phospho-L-tyrosyl-[protein] + H2O = L-tyrosyl-[protein] + phosphate</text>
        <dbReference type="Rhea" id="RHEA:10684"/>
        <dbReference type="Rhea" id="RHEA-COMP:10136"/>
        <dbReference type="Rhea" id="RHEA-COMP:20101"/>
        <dbReference type="ChEBI" id="CHEBI:15377"/>
        <dbReference type="ChEBI" id="CHEBI:43474"/>
        <dbReference type="ChEBI" id="CHEBI:46858"/>
        <dbReference type="ChEBI" id="CHEBI:61978"/>
        <dbReference type="EC" id="3.1.3.48"/>
    </reaction>
</comment>
<dbReference type="OrthoDB" id="9784339at2"/>
<keyword evidence="3 8" id="KW-0378">Hydrolase</keyword>
<dbReference type="InterPro" id="IPR050438">
    <property type="entry name" value="LMW_PTPase"/>
</dbReference>
<evidence type="ECO:0000256" key="1">
    <source>
        <dbReference type="ARBA" id="ARBA00011063"/>
    </source>
</evidence>
<proteinExistence type="inferred from homology"/>
<name>A0A1A8T554_9GAMM</name>
<feature type="active site" description="Nucleophile" evidence="6">
    <location>
        <position position="9"/>
    </location>
</feature>
<accession>A0A1A8T554</accession>
<feature type="active site" description="Proton donor" evidence="6">
    <location>
        <position position="119"/>
    </location>
</feature>
<organism evidence="8 9">
    <name type="scientific">Marinomonas spartinae</name>
    <dbReference type="NCBI Taxonomy" id="1792290"/>
    <lineage>
        <taxon>Bacteria</taxon>
        <taxon>Pseudomonadati</taxon>
        <taxon>Pseudomonadota</taxon>
        <taxon>Gammaproteobacteria</taxon>
        <taxon>Oceanospirillales</taxon>
        <taxon>Oceanospirillaceae</taxon>
        <taxon>Marinomonas</taxon>
    </lineage>
</organism>
<dbReference type="Gene3D" id="3.40.50.2300">
    <property type="match status" value="1"/>
</dbReference>
<dbReference type="PANTHER" id="PTHR11717:SF31">
    <property type="entry name" value="LOW MOLECULAR WEIGHT PROTEIN-TYROSINE-PHOSPHATASE ETP-RELATED"/>
    <property type="match status" value="1"/>
</dbReference>
<dbReference type="PANTHER" id="PTHR11717">
    <property type="entry name" value="LOW MOLECULAR WEIGHT PROTEIN TYROSINE PHOSPHATASE"/>
    <property type="match status" value="1"/>
</dbReference>
<dbReference type="SMART" id="SM00226">
    <property type="entry name" value="LMWPc"/>
    <property type="match status" value="1"/>
</dbReference>
<dbReference type="InterPro" id="IPR017867">
    <property type="entry name" value="Tyr_phospatase_low_mol_wt"/>
</dbReference>
<dbReference type="Proteomes" id="UP000092544">
    <property type="component" value="Unassembled WGS sequence"/>
</dbReference>
<evidence type="ECO:0000256" key="6">
    <source>
        <dbReference type="PIRSR" id="PIRSR617867-1"/>
    </source>
</evidence>
<dbReference type="EMBL" id="FLOB01000001">
    <property type="protein sequence ID" value="SBS27115.1"/>
    <property type="molecule type" value="Genomic_DNA"/>
</dbReference>
<feature type="domain" description="Phosphotyrosine protein phosphatase I" evidence="7">
    <location>
        <begin position="3"/>
        <end position="145"/>
    </location>
</feature>
<gene>
    <name evidence="8" type="primary">wzb</name>
    <name evidence="8" type="ORF">MSP8886_00809</name>
</gene>